<evidence type="ECO:0000313" key="1">
    <source>
        <dbReference type="EMBL" id="GAA4310074.1"/>
    </source>
</evidence>
<name>A0ABP8FSE4_9BACT</name>
<gene>
    <name evidence="1" type="ORF">GCM10023143_18280</name>
</gene>
<reference evidence="2" key="1">
    <citation type="journal article" date="2019" name="Int. J. Syst. Evol. Microbiol.">
        <title>The Global Catalogue of Microorganisms (GCM) 10K type strain sequencing project: providing services to taxonomists for standard genome sequencing and annotation.</title>
        <authorList>
            <consortium name="The Broad Institute Genomics Platform"/>
            <consortium name="The Broad Institute Genome Sequencing Center for Infectious Disease"/>
            <person name="Wu L."/>
            <person name="Ma J."/>
        </authorList>
    </citation>
    <scope>NUCLEOTIDE SEQUENCE [LARGE SCALE GENOMIC DNA]</scope>
    <source>
        <strain evidence="2">JCM 17664</strain>
    </source>
</reference>
<protein>
    <submittedName>
        <fullName evidence="1">Uncharacterized protein</fullName>
    </submittedName>
</protein>
<sequence length="89" mass="9869">MMTTISIRSANKKAISAIKTLAKELEMEVNEPAKKEKSAGQHKWEELIAAGVIVPGDPSVKIAESAGIWTGRNLTLEQLRKKGWKRKIQ</sequence>
<proteinExistence type="predicted"/>
<dbReference type="Proteomes" id="UP001501207">
    <property type="component" value="Unassembled WGS sequence"/>
</dbReference>
<keyword evidence="2" id="KW-1185">Reference proteome</keyword>
<accession>A0ABP8FSE4</accession>
<comment type="caution">
    <text evidence="1">The sequence shown here is derived from an EMBL/GenBank/DDBJ whole genome shotgun (WGS) entry which is preliminary data.</text>
</comment>
<dbReference type="EMBL" id="BAABFN010000004">
    <property type="protein sequence ID" value="GAA4310074.1"/>
    <property type="molecule type" value="Genomic_DNA"/>
</dbReference>
<dbReference type="RefSeq" id="WP_344978441.1">
    <property type="nucleotide sequence ID" value="NZ_BAABFN010000004.1"/>
</dbReference>
<organism evidence="1 2">
    <name type="scientific">Compostibacter hankyongensis</name>
    <dbReference type="NCBI Taxonomy" id="1007089"/>
    <lineage>
        <taxon>Bacteria</taxon>
        <taxon>Pseudomonadati</taxon>
        <taxon>Bacteroidota</taxon>
        <taxon>Chitinophagia</taxon>
        <taxon>Chitinophagales</taxon>
        <taxon>Chitinophagaceae</taxon>
        <taxon>Compostibacter</taxon>
    </lineage>
</organism>
<evidence type="ECO:0000313" key="2">
    <source>
        <dbReference type="Proteomes" id="UP001501207"/>
    </source>
</evidence>